<keyword evidence="1" id="KW-0812">Transmembrane</keyword>
<name>A0A174FW59_9CLOT</name>
<keyword evidence="1" id="KW-0472">Membrane</keyword>
<accession>A0A174FW59</accession>
<dbReference type="EMBL" id="CYZV01000057">
    <property type="protein sequence ID" value="CUO80990.1"/>
    <property type="molecule type" value="Genomic_DNA"/>
</dbReference>
<dbReference type="Proteomes" id="UP000095558">
    <property type="component" value="Unassembled WGS sequence"/>
</dbReference>
<dbReference type="OrthoDB" id="1933316at2"/>
<dbReference type="AlphaFoldDB" id="A0A174FW59"/>
<evidence type="ECO:0000256" key="1">
    <source>
        <dbReference type="SAM" id="Phobius"/>
    </source>
</evidence>
<reference evidence="2 3" key="1">
    <citation type="submission" date="2015-09" db="EMBL/GenBank/DDBJ databases">
        <authorList>
            <consortium name="Pathogen Informatics"/>
        </authorList>
    </citation>
    <scope>NUCLEOTIDE SEQUENCE [LARGE SCALE GENOMIC DNA]</scope>
    <source>
        <strain evidence="2 3">2789STDY5834855</strain>
    </source>
</reference>
<dbReference type="RefSeq" id="WP_042401923.1">
    <property type="nucleotide sequence ID" value="NZ_CYYT01000021.1"/>
</dbReference>
<evidence type="ECO:0000313" key="2">
    <source>
        <dbReference type="EMBL" id="CUO80990.1"/>
    </source>
</evidence>
<feature type="transmembrane region" description="Helical" evidence="1">
    <location>
        <begin position="6"/>
        <end position="28"/>
    </location>
</feature>
<dbReference type="GeneID" id="83013144"/>
<feature type="transmembrane region" description="Helical" evidence="1">
    <location>
        <begin position="49"/>
        <end position="69"/>
    </location>
</feature>
<gene>
    <name evidence="2" type="ORF">ERS852470_03432</name>
</gene>
<protein>
    <recommendedName>
        <fullName evidence="4">DUF3784 domain-containing protein</fullName>
    </recommendedName>
</protein>
<feature type="transmembrane region" description="Helical" evidence="1">
    <location>
        <begin position="75"/>
        <end position="94"/>
    </location>
</feature>
<evidence type="ECO:0008006" key="4">
    <source>
        <dbReference type="Google" id="ProtNLM"/>
    </source>
</evidence>
<organism evidence="2 3">
    <name type="scientific">Clostridium disporicum</name>
    <dbReference type="NCBI Taxonomy" id="84024"/>
    <lineage>
        <taxon>Bacteria</taxon>
        <taxon>Bacillati</taxon>
        <taxon>Bacillota</taxon>
        <taxon>Clostridia</taxon>
        <taxon>Eubacteriales</taxon>
        <taxon>Clostridiaceae</taxon>
        <taxon>Clostridium</taxon>
    </lineage>
</organism>
<sequence length="100" mass="11140">MNFTIIVMILGSLGFILLGTFLLNNKYIKNIDPKDSELYKEAKSMKLSGYTNILIGVIGVICSIATFVVGDISKTIVMIFVVCIAILSTFQYILNKKIRK</sequence>
<proteinExistence type="predicted"/>
<evidence type="ECO:0000313" key="3">
    <source>
        <dbReference type="Proteomes" id="UP000095558"/>
    </source>
</evidence>
<keyword evidence="1" id="KW-1133">Transmembrane helix</keyword>